<dbReference type="OrthoDB" id="9791859at2"/>
<comment type="function">
    <text evidence="6">Catalyzes the thiamine diphosphate-dependent decarboxylation of 2-oxoglutarate and the subsequent addition of the resulting succinic semialdehyde-thiamine pyrophosphate anion to isochorismate to yield 2-succinyl-5-enolpyruvyl-6-hydroxy-3-cyclohexene-1-carboxylate (SEPHCHC).</text>
</comment>
<dbReference type="GO" id="GO:0000287">
    <property type="term" value="F:magnesium ion binding"/>
    <property type="evidence" value="ECO:0007669"/>
    <property type="project" value="UniProtKB-UniRule"/>
</dbReference>
<evidence type="ECO:0000313" key="9">
    <source>
        <dbReference type="Proteomes" id="UP000287701"/>
    </source>
</evidence>
<evidence type="ECO:0000256" key="5">
    <source>
        <dbReference type="ARBA" id="ARBA00023211"/>
    </source>
</evidence>
<dbReference type="CDD" id="cd02009">
    <property type="entry name" value="TPP_SHCHC_synthase"/>
    <property type="match status" value="1"/>
</dbReference>
<keyword evidence="5 6" id="KW-0464">Manganese</keyword>
<comment type="catalytic activity">
    <reaction evidence="6">
        <text>isochorismate + 2-oxoglutarate + H(+) = 5-enolpyruvoyl-6-hydroxy-2-succinyl-cyclohex-3-ene-1-carboxylate + CO2</text>
        <dbReference type="Rhea" id="RHEA:25593"/>
        <dbReference type="ChEBI" id="CHEBI:15378"/>
        <dbReference type="ChEBI" id="CHEBI:16526"/>
        <dbReference type="ChEBI" id="CHEBI:16810"/>
        <dbReference type="ChEBI" id="CHEBI:29780"/>
        <dbReference type="ChEBI" id="CHEBI:58818"/>
        <dbReference type="EC" id="2.2.1.9"/>
    </reaction>
</comment>
<gene>
    <name evidence="6 8" type="primary">menD</name>
    <name evidence="8" type="ORF">EQP59_08500</name>
</gene>
<evidence type="ECO:0000256" key="2">
    <source>
        <dbReference type="ARBA" id="ARBA00022723"/>
    </source>
</evidence>
<comment type="cofactor">
    <cofactor evidence="6">
        <name>thiamine diphosphate</name>
        <dbReference type="ChEBI" id="CHEBI:58937"/>
    </cofactor>
    <text evidence="6">Binds 1 thiamine pyrophosphate per subunit.</text>
</comment>
<dbReference type="PANTHER" id="PTHR42916">
    <property type="entry name" value="2-SUCCINYL-5-ENOLPYRUVYL-6-HYDROXY-3-CYCLOHEXENE-1-CARBOXYLATE SYNTHASE"/>
    <property type="match status" value="1"/>
</dbReference>
<dbReference type="UniPathway" id="UPA01057">
    <property type="reaction ID" value="UER00164"/>
</dbReference>
<dbReference type="EC" id="2.2.1.9" evidence="6"/>
<dbReference type="AlphaFoldDB" id="A0A410JTK4"/>
<dbReference type="CDD" id="cd07037">
    <property type="entry name" value="TPP_PYR_MenD"/>
    <property type="match status" value="1"/>
</dbReference>
<dbReference type="Gene3D" id="3.40.50.970">
    <property type="match status" value="2"/>
</dbReference>
<dbReference type="PIRSF" id="PIRSF004983">
    <property type="entry name" value="MenD"/>
    <property type="match status" value="1"/>
</dbReference>
<keyword evidence="2 6" id="KW-0479">Metal-binding</keyword>
<organism evidence="8 9">
    <name type="scientific">Ornithobacterium rhinotracheale</name>
    <dbReference type="NCBI Taxonomy" id="28251"/>
    <lineage>
        <taxon>Bacteria</taxon>
        <taxon>Pseudomonadati</taxon>
        <taxon>Bacteroidota</taxon>
        <taxon>Flavobacteriia</taxon>
        <taxon>Flavobacteriales</taxon>
        <taxon>Weeksellaceae</taxon>
        <taxon>Ornithobacterium</taxon>
    </lineage>
</organism>
<comment type="pathway">
    <text evidence="6">Quinol/quinone metabolism; 1,4-dihydroxy-2-naphthoate biosynthesis; 1,4-dihydroxy-2-naphthoate from chorismate: step 2/7.</text>
</comment>
<protein>
    <recommendedName>
        <fullName evidence="6">2-succinyl-5-enolpyruvyl-6-hydroxy-3-cyclohexene-1-carboxylate synthase</fullName>
        <shortName evidence="6">SEPHCHC synthase</shortName>
        <ecNumber evidence="6">2.2.1.9</ecNumber>
    </recommendedName>
    <alternativeName>
        <fullName evidence="6">Menaquinone biosynthesis protein MenD</fullName>
    </alternativeName>
</protein>
<evidence type="ECO:0000256" key="3">
    <source>
        <dbReference type="ARBA" id="ARBA00022842"/>
    </source>
</evidence>
<keyword evidence="4 6" id="KW-0786">Thiamine pyrophosphate</keyword>
<dbReference type="HAMAP" id="MF_01659">
    <property type="entry name" value="MenD"/>
    <property type="match status" value="1"/>
</dbReference>
<dbReference type="PANTHER" id="PTHR42916:SF1">
    <property type="entry name" value="PROTEIN PHYLLO, CHLOROPLASTIC"/>
    <property type="match status" value="1"/>
</dbReference>
<dbReference type="GO" id="GO:0030145">
    <property type="term" value="F:manganese ion binding"/>
    <property type="evidence" value="ECO:0007669"/>
    <property type="project" value="UniProtKB-UniRule"/>
</dbReference>
<keyword evidence="1 6" id="KW-0808">Transferase</keyword>
<evidence type="ECO:0000256" key="4">
    <source>
        <dbReference type="ARBA" id="ARBA00023052"/>
    </source>
</evidence>
<comment type="cofactor">
    <cofactor evidence="6">
        <name>Mg(2+)</name>
        <dbReference type="ChEBI" id="CHEBI:18420"/>
    </cofactor>
    <cofactor evidence="6">
        <name>Mn(2+)</name>
        <dbReference type="ChEBI" id="CHEBI:29035"/>
    </cofactor>
</comment>
<evidence type="ECO:0000259" key="7">
    <source>
        <dbReference type="Pfam" id="PF02776"/>
    </source>
</evidence>
<accession>A0A410JTK4</accession>
<dbReference type="InterPro" id="IPR012001">
    <property type="entry name" value="Thiamin_PyroP_enz_TPP-bd_dom"/>
</dbReference>
<dbReference type="SUPFAM" id="SSF52518">
    <property type="entry name" value="Thiamin diphosphate-binding fold (THDP-binding)"/>
    <property type="match status" value="2"/>
</dbReference>
<dbReference type="GO" id="GO:0030976">
    <property type="term" value="F:thiamine pyrophosphate binding"/>
    <property type="evidence" value="ECO:0007669"/>
    <property type="project" value="UniProtKB-UniRule"/>
</dbReference>
<dbReference type="RefSeq" id="WP_128501810.1">
    <property type="nucleotide sequence ID" value="NZ_CP035107.1"/>
</dbReference>
<comment type="similarity">
    <text evidence="6">Belongs to the TPP enzyme family. MenD subfamily.</text>
</comment>
<dbReference type="UniPathway" id="UPA00079"/>
<keyword evidence="3 6" id="KW-0460">Magnesium</keyword>
<dbReference type="Pfam" id="PF02776">
    <property type="entry name" value="TPP_enzyme_N"/>
    <property type="match status" value="1"/>
</dbReference>
<dbReference type="NCBIfam" id="TIGR00173">
    <property type="entry name" value="menD"/>
    <property type="match status" value="1"/>
</dbReference>
<dbReference type="GO" id="GO:0009234">
    <property type="term" value="P:menaquinone biosynthetic process"/>
    <property type="evidence" value="ECO:0007669"/>
    <property type="project" value="UniProtKB-UniRule"/>
</dbReference>
<dbReference type="EMBL" id="CP035107">
    <property type="protein sequence ID" value="QAR31378.1"/>
    <property type="molecule type" value="Genomic_DNA"/>
</dbReference>
<dbReference type="Gene3D" id="3.40.50.1220">
    <property type="entry name" value="TPP-binding domain"/>
    <property type="match status" value="1"/>
</dbReference>
<name>A0A410JTK4_ORNRH</name>
<comment type="pathway">
    <text evidence="6">Quinol/quinone metabolism; menaquinone biosynthesis.</text>
</comment>
<proteinExistence type="inferred from homology"/>
<feature type="domain" description="Thiamine pyrophosphate enzyme N-terminal TPP-binding" evidence="7">
    <location>
        <begin position="13"/>
        <end position="114"/>
    </location>
</feature>
<dbReference type="GO" id="GO:0070204">
    <property type="term" value="F:2-succinyl-5-enolpyruvyl-6-hydroxy-3-cyclohexene-1-carboxylic-acid synthase activity"/>
    <property type="evidence" value="ECO:0007669"/>
    <property type="project" value="UniProtKB-UniRule"/>
</dbReference>
<dbReference type="InterPro" id="IPR029061">
    <property type="entry name" value="THDP-binding"/>
</dbReference>
<reference evidence="8 9" key="1">
    <citation type="submission" date="2019-01" db="EMBL/GenBank/DDBJ databases">
        <title>Whole Genome of Ornithobacterium rhinotracheale FARPER-174b.</title>
        <authorList>
            <person name="Tataje-Lavanda L.A."/>
            <person name="Montalvan A."/>
            <person name="Montesinos R."/>
            <person name="Zimic M."/>
            <person name="Fernandez-Sanchez M."/>
            <person name="Fernandez-Diaz M."/>
        </authorList>
    </citation>
    <scope>NUCLEOTIDE SEQUENCE [LARGE SCALE GENOMIC DNA]</scope>
    <source>
        <strain evidence="8 9">FARPER-174b</strain>
    </source>
</reference>
<sequence>MPAKIRSKKINVQLIVEAFYAMGIRDIVISPGSRNGALTMDFVNHGGFAMHSVVDERSAGFVALGMAQKTEKPVVVCCTSGSAVANYYPAVTEAFYQNIPLIVLTADRPANFTDIFDGQTIRQENLFEKHTFFNTQLSEQEDDEQIYENFVKIKKAVFSAIEKSGPVHINMPFSEPLYETTAENLIHFEQISTPIPTPENLDWAALKEELSHYRKIMILVGVQRPSKWLSRALKDLAKLPQIIIFTENTSNLHDEKFISRIDNVLFEKEGAKDDLLAPDLLITLGQNIISKKIKSFLRLNRPKAHWHINEYWFPDTYFSLTKKIKQKEEIFAEALTRNIEVQNSDYQQIWLNLRAVNEAKQNKFLQNLDFCDLWVFKELIPSYPEGCVVQYSNSSVIRYSQLFEHREDVKIFCNRGTSGIDGSTSTAVGFAMKTDELVCLVTGDISFFYDSNGLWNRDLPNNLRIVLVNNGGGDIFSIIPGPESTGAGMAYFKTAHSLTAKPLADLFGLDYIFAKNKAGVLSALKQFFEPSERAKILEVNTKDAPNASVMRHYIKLAKL</sequence>
<keyword evidence="6" id="KW-0474">Menaquinone biosynthesis</keyword>
<evidence type="ECO:0000256" key="1">
    <source>
        <dbReference type="ARBA" id="ARBA00022679"/>
    </source>
</evidence>
<evidence type="ECO:0000256" key="6">
    <source>
        <dbReference type="HAMAP-Rule" id="MF_01659"/>
    </source>
</evidence>
<dbReference type="Proteomes" id="UP000287701">
    <property type="component" value="Chromosome"/>
</dbReference>
<evidence type="ECO:0000313" key="8">
    <source>
        <dbReference type="EMBL" id="QAR31378.1"/>
    </source>
</evidence>
<comment type="subunit">
    <text evidence="6">Homodimer.</text>
</comment>
<dbReference type="InterPro" id="IPR004433">
    <property type="entry name" value="MenaQ_synth_MenD"/>
</dbReference>